<feature type="signal peptide" evidence="6">
    <location>
        <begin position="1"/>
        <end position="20"/>
    </location>
</feature>
<dbReference type="GO" id="GO:0009277">
    <property type="term" value="C:fungal-type cell wall"/>
    <property type="evidence" value="ECO:0007669"/>
    <property type="project" value="InterPro"/>
</dbReference>
<sequence length="114" mass="11264">MFSKLAITAAIAGLLAVATALPTPTDDGSAGKCNTGPVQCCNSVGSTTDSSFTSGLGEFLQLALKDITADVGIQCSPITAIGGSLTSTCDAHPVCCENNSTGGLINIGCIPITL</sequence>
<dbReference type="Pfam" id="PF01185">
    <property type="entry name" value="Hydrophobin"/>
    <property type="match status" value="1"/>
</dbReference>
<evidence type="ECO:0000256" key="2">
    <source>
        <dbReference type="ARBA" id="ARBA00010446"/>
    </source>
</evidence>
<keyword evidence="4 6" id="KW-0964">Secreted</keyword>
<dbReference type="STRING" id="114155.A0A4Q9NEM1"/>
<accession>A0A4Q9NEM1</accession>
<keyword evidence="3 6" id="KW-0134">Cell wall</keyword>
<keyword evidence="5 6" id="KW-1015">Disulfide bond</keyword>
<feature type="chain" id="PRO_5041033908" description="Hydrophobin" evidence="6">
    <location>
        <begin position="21"/>
        <end position="114"/>
    </location>
</feature>
<reference evidence="7 8" key="1">
    <citation type="submission" date="2019-01" db="EMBL/GenBank/DDBJ databases">
        <title>Draft genome sequences of three monokaryotic isolates of the white-rot basidiomycete fungus Dichomitus squalens.</title>
        <authorList>
            <consortium name="DOE Joint Genome Institute"/>
            <person name="Lopez S.C."/>
            <person name="Andreopoulos B."/>
            <person name="Pangilinan J."/>
            <person name="Lipzen A."/>
            <person name="Riley R."/>
            <person name="Ahrendt S."/>
            <person name="Ng V."/>
            <person name="Barry K."/>
            <person name="Daum C."/>
            <person name="Grigoriev I.V."/>
            <person name="Hilden K.S."/>
            <person name="Makela M.R."/>
            <person name="de Vries R.P."/>
        </authorList>
    </citation>
    <scope>NUCLEOTIDE SEQUENCE [LARGE SCALE GENOMIC DNA]</scope>
    <source>
        <strain evidence="7 8">CBS 464.89</strain>
    </source>
</reference>
<evidence type="ECO:0000313" key="8">
    <source>
        <dbReference type="Proteomes" id="UP000292082"/>
    </source>
</evidence>
<name>A0A4Q9NEM1_9APHY</name>
<evidence type="ECO:0000256" key="5">
    <source>
        <dbReference type="ARBA" id="ARBA00023157"/>
    </source>
</evidence>
<keyword evidence="8" id="KW-1185">Reference proteome</keyword>
<protein>
    <recommendedName>
        <fullName evidence="6">Hydrophobin</fullName>
    </recommendedName>
</protein>
<evidence type="ECO:0000256" key="1">
    <source>
        <dbReference type="ARBA" id="ARBA00004191"/>
    </source>
</evidence>
<dbReference type="CDD" id="cd23507">
    <property type="entry name" value="hydrophobin_I"/>
    <property type="match status" value="1"/>
</dbReference>
<comment type="subcellular location">
    <subcellularLocation>
        <location evidence="1 6">Secreted</location>
        <location evidence="1 6">Cell wall</location>
    </subcellularLocation>
</comment>
<organism evidence="7 8">
    <name type="scientific">Dichomitus squalens</name>
    <dbReference type="NCBI Taxonomy" id="114155"/>
    <lineage>
        <taxon>Eukaryota</taxon>
        <taxon>Fungi</taxon>
        <taxon>Dikarya</taxon>
        <taxon>Basidiomycota</taxon>
        <taxon>Agaricomycotina</taxon>
        <taxon>Agaricomycetes</taxon>
        <taxon>Polyporales</taxon>
        <taxon>Polyporaceae</taxon>
        <taxon>Dichomitus</taxon>
    </lineage>
</organism>
<evidence type="ECO:0000256" key="3">
    <source>
        <dbReference type="ARBA" id="ARBA00022512"/>
    </source>
</evidence>
<gene>
    <name evidence="7" type="ORF">BD310DRAFT_930943</name>
</gene>
<dbReference type="GO" id="GO:0005199">
    <property type="term" value="F:structural constituent of cell wall"/>
    <property type="evidence" value="ECO:0007669"/>
    <property type="project" value="InterPro"/>
</dbReference>
<dbReference type="EMBL" id="ML145147">
    <property type="protein sequence ID" value="TBU56732.1"/>
    <property type="molecule type" value="Genomic_DNA"/>
</dbReference>
<dbReference type="Proteomes" id="UP000292082">
    <property type="component" value="Unassembled WGS sequence"/>
</dbReference>
<dbReference type="SMART" id="SM00075">
    <property type="entry name" value="HYDRO"/>
    <property type="match status" value="1"/>
</dbReference>
<proteinExistence type="inferred from homology"/>
<evidence type="ECO:0000313" key="7">
    <source>
        <dbReference type="EMBL" id="TBU56732.1"/>
    </source>
</evidence>
<dbReference type="AlphaFoldDB" id="A0A4Q9NEM1"/>
<keyword evidence="6" id="KW-0732">Signal</keyword>
<evidence type="ECO:0000256" key="4">
    <source>
        <dbReference type="ARBA" id="ARBA00022525"/>
    </source>
</evidence>
<comment type="similarity">
    <text evidence="2 6">Belongs to the fungal hydrophobin family.</text>
</comment>
<dbReference type="InterPro" id="IPR001338">
    <property type="entry name" value="Class_I_Hydrophobin"/>
</dbReference>
<evidence type="ECO:0000256" key="6">
    <source>
        <dbReference type="RuleBase" id="RU365009"/>
    </source>
</evidence>